<evidence type="ECO:0000256" key="1">
    <source>
        <dbReference type="ARBA" id="ARBA00001936"/>
    </source>
</evidence>
<dbReference type="InterPro" id="IPR007865">
    <property type="entry name" value="Aminopep_P_N"/>
</dbReference>
<dbReference type="FunFam" id="3.90.230.10:FF:000002">
    <property type="entry name" value="Xaa-Pro aminopeptidase 3"/>
    <property type="match status" value="1"/>
</dbReference>
<dbReference type="SUPFAM" id="SSF53092">
    <property type="entry name" value="Creatinase/prolidase N-terminal domain"/>
    <property type="match status" value="1"/>
</dbReference>
<evidence type="ECO:0000313" key="18">
    <source>
        <dbReference type="Proteomes" id="UP000515146"/>
    </source>
</evidence>
<evidence type="ECO:0000256" key="12">
    <source>
        <dbReference type="ARBA" id="ARBA00044252"/>
    </source>
</evidence>
<keyword evidence="18" id="KW-1185">Reference proteome</keyword>
<dbReference type="Pfam" id="PF00557">
    <property type="entry name" value="Peptidase_M24"/>
    <property type="match status" value="1"/>
</dbReference>
<keyword evidence="7" id="KW-0482">Metalloprotease</keyword>
<dbReference type="SMART" id="SM01011">
    <property type="entry name" value="AMP_N"/>
    <property type="match status" value="1"/>
</dbReference>
<evidence type="ECO:0000256" key="4">
    <source>
        <dbReference type="ARBA" id="ARBA00022723"/>
    </source>
</evidence>
<protein>
    <recommendedName>
        <fullName evidence="11">Xaa-Pro dipeptidase</fullName>
        <ecNumber evidence="10">3.4.13.9</ecNumber>
    </recommendedName>
    <alternativeName>
        <fullName evidence="14">Imidodipeptidase</fullName>
    </alternativeName>
    <alternativeName>
        <fullName evidence="12">Peptidase D</fullName>
    </alternativeName>
    <alternativeName>
        <fullName evidence="13">Proline dipeptidase</fullName>
    </alternativeName>
</protein>
<dbReference type="InterPro" id="IPR000994">
    <property type="entry name" value="Pept_M24"/>
</dbReference>
<dbReference type="CDD" id="cd01087">
    <property type="entry name" value="Prolidase"/>
    <property type="match status" value="1"/>
</dbReference>
<dbReference type="GO" id="GO:0030145">
    <property type="term" value="F:manganese ion binding"/>
    <property type="evidence" value="ECO:0007669"/>
    <property type="project" value="InterPro"/>
</dbReference>
<evidence type="ECO:0000256" key="7">
    <source>
        <dbReference type="ARBA" id="ARBA00023049"/>
    </source>
</evidence>
<dbReference type="PANTHER" id="PTHR48480:SF2">
    <property type="entry name" value="PEPTIDASE D"/>
    <property type="match status" value="1"/>
</dbReference>
<dbReference type="GO" id="GO:0102009">
    <property type="term" value="F:proline dipeptidase activity"/>
    <property type="evidence" value="ECO:0007669"/>
    <property type="project" value="UniProtKB-EC"/>
</dbReference>
<dbReference type="InParanoid" id="A0A6P6Y2F9"/>
<keyword evidence="4 16" id="KW-0479">Metal-binding</keyword>
<evidence type="ECO:0000256" key="14">
    <source>
        <dbReference type="ARBA" id="ARBA00044351"/>
    </source>
</evidence>
<dbReference type="InterPro" id="IPR036005">
    <property type="entry name" value="Creatinase/aminopeptidase-like"/>
</dbReference>
<dbReference type="FunCoup" id="A0A6P6Y2F9">
    <property type="interactions" value="992"/>
</dbReference>
<dbReference type="AlphaFoldDB" id="A0A6P6Y2F9"/>
<feature type="domain" description="Aminopeptidase P N-terminal" evidence="17">
    <location>
        <begin position="16"/>
        <end position="153"/>
    </location>
</feature>
<evidence type="ECO:0000256" key="6">
    <source>
        <dbReference type="ARBA" id="ARBA00022997"/>
    </source>
</evidence>
<comment type="similarity">
    <text evidence="9">Belongs to the peptidase M24B family. Eukaryotic-type prolidase subfamily.</text>
</comment>
<dbReference type="PANTHER" id="PTHR48480">
    <property type="match status" value="1"/>
</dbReference>
<organism evidence="18 19">
    <name type="scientific">Dermatophagoides pteronyssinus</name>
    <name type="common">European house dust mite</name>
    <dbReference type="NCBI Taxonomy" id="6956"/>
    <lineage>
        <taxon>Eukaryota</taxon>
        <taxon>Metazoa</taxon>
        <taxon>Ecdysozoa</taxon>
        <taxon>Arthropoda</taxon>
        <taxon>Chelicerata</taxon>
        <taxon>Arachnida</taxon>
        <taxon>Acari</taxon>
        <taxon>Acariformes</taxon>
        <taxon>Sarcoptiformes</taxon>
        <taxon>Astigmata</taxon>
        <taxon>Psoroptidia</taxon>
        <taxon>Analgoidea</taxon>
        <taxon>Pyroglyphidae</taxon>
        <taxon>Dermatophagoidinae</taxon>
        <taxon>Dermatophagoides</taxon>
    </lineage>
</organism>
<name>A0A6P6Y2F9_DERPT</name>
<dbReference type="KEGG" id="dpte:113792777"/>
<dbReference type="Pfam" id="PF05195">
    <property type="entry name" value="AMP_N"/>
    <property type="match status" value="1"/>
</dbReference>
<dbReference type="Proteomes" id="UP000515146">
    <property type="component" value="Unplaced"/>
</dbReference>
<proteinExistence type="inferred from homology"/>
<dbReference type="GO" id="GO:0006508">
    <property type="term" value="P:proteolysis"/>
    <property type="evidence" value="ECO:0007669"/>
    <property type="project" value="UniProtKB-KW"/>
</dbReference>
<dbReference type="Gene3D" id="3.90.230.10">
    <property type="entry name" value="Creatinase/methionine aminopeptidase superfamily"/>
    <property type="match status" value="1"/>
</dbReference>
<dbReference type="Gene3D" id="3.40.350.10">
    <property type="entry name" value="Creatinase/prolidase N-terminal domain"/>
    <property type="match status" value="1"/>
</dbReference>
<evidence type="ECO:0000256" key="3">
    <source>
        <dbReference type="ARBA" id="ARBA00022670"/>
    </source>
</evidence>
<comment type="catalytic activity">
    <reaction evidence="15">
        <text>Xaa-L-Pro dipeptide + H2O = an L-alpha-amino acid + L-proline</text>
        <dbReference type="Rhea" id="RHEA:76407"/>
        <dbReference type="ChEBI" id="CHEBI:15377"/>
        <dbReference type="ChEBI" id="CHEBI:59869"/>
        <dbReference type="ChEBI" id="CHEBI:60039"/>
        <dbReference type="ChEBI" id="CHEBI:195196"/>
        <dbReference type="EC" id="3.4.13.9"/>
    </reaction>
</comment>
<dbReference type="RefSeq" id="XP_027198514.1">
    <property type="nucleotide sequence ID" value="XM_027342713.1"/>
</dbReference>
<accession>A0A6P6Y2F9</accession>
<dbReference type="GeneID" id="113792777"/>
<keyword evidence="6" id="KW-0224">Dipeptidase</keyword>
<evidence type="ECO:0000256" key="5">
    <source>
        <dbReference type="ARBA" id="ARBA00022801"/>
    </source>
</evidence>
<comment type="subunit">
    <text evidence="2">Homodimer.</text>
</comment>
<evidence type="ECO:0000256" key="13">
    <source>
        <dbReference type="ARBA" id="ARBA00044284"/>
    </source>
</evidence>
<evidence type="ECO:0000256" key="11">
    <source>
        <dbReference type="ARBA" id="ARBA00044141"/>
    </source>
</evidence>
<dbReference type="OMA" id="DAHALFF"/>
<evidence type="ECO:0000256" key="15">
    <source>
        <dbReference type="ARBA" id="ARBA00048994"/>
    </source>
</evidence>
<sequence length="498" mass="56553">MVQPSTFDLGPHTLKISRTLHQINRNRLVERLRSDKNVPDHSMIVLQGGKTQNNYDTDTEPVFRQESYFHWTFGVGEPDYYGAIDLTTGKSYLFAPKLPDSYAIWMGKLYTLNDLVDRYNVDAVYYTEQICQVLSELKPQVLLTLKGLNTDSNLETFETQFDGIDGFKINNSLLHPHMAELRVFKTSQELDVIRYANKISSEAHVEVMKSMRPGMTEYQLESIFLHYCYFNGGARHVSYTCICASGSNGGVLHYGHAAAPNNKTIHDGDMCTFDMGCEYYRYSSDITCSFPANGIFTPDQRIIYEAVLKANRTVMNAVKPGVSWRDMHLLAEKTQLEQMLKHGLLQGDIDEMMKARLGYFFMPHGLGHLLGIDVHDVGGYLDTCPPRSNEPGLRQLRTARILEKDMVLTIEPGIYFVDALLEQAQNDPQLSKFIVWPVIDRFRSFGGVRIEDDVVITADGCELLTKVPRTVDEIEAIMAEGRKKEIKFPQQTLLKNGK</sequence>
<dbReference type="GO" id="GO:0070006">
    <property type="term" value="F:metalloaminopeptidase activity"/>
    <property type="evidence" value="ECO:0007669"/>
    <property type="project" value="InterPro"/>
</dbReference>
<evidence type="ECO:0000256" key="10">
    <source>
        <dbReference type="ARBA" id="ARBA00044051"/>
    </source>
</evidence>
<keyword evidence="5" id="KW-0378">Hydrolase</keyword>
<dbReference type="InterPro" id="IPR052433">
    <property type="entry name" value="X-Pro_dipept-like"/>
</dbReference>
<dbReference type="InterPro" id="IPR029149">
    <property type="entry name" value="Creatin/AminoP/Spt16_N"/>
</dbReference>
<dbReference type="InterPro" id="IPR001131">
    <property type="entry name" value="Peptidase_M24B_aminopep-P_CS"/>
</dbReference>
<dbReference type="SUPFAM" id="SSF55920">
    <property type="entry name" value="Creatinase/aminopeptidase"/>
    <property type="match status" value="1"/>
</dbReference>
<evidence type="ECO:0000259" key="17">
    <source>
        <dbReference type="SMART" id="SM01011"/>
    </source>
</evidence>
<dbReference type="PROSITE" id="PS00491">
    <property type="entry name" value="PROLINE_PEPTIDASE"/>
    <property type="match status" value="1"/>
</dbReference>
<keyword evidence="8" id="KW-0464">Manganese</keyword>
<evidence type="ECO:0000256" key="16">
    <source>
        <dbReference type="RuleBase" id="RU000590"/>
    </source>
</evidence>
<gene>
    <name evidence="19" type="primary">LOC113792777</name>
</gene>
<dbReference type="OrthoDB" id="10261878at2759"/>
<evidence type="ECO:0000256" key="9">
    <source>
        <dbReference type="ARBA" id="ARBA00043990"/>
    </source>
</evidence>
<dbReference type="EC" id="3.4.13.9" evidence="10"/>
<keyword evidence="3" id="KW-0645">Protease</keyword>
<evidence type="ECO:0000313" key="19">
    <source>
        <dbReference type="RefSeq" id="XP_027198514.1"/>
    </source>
</evidence>
<evidence type="ECO:0000256" key="8">
    <source>
        <dbReference type="ARBA" id="ARBA00023211"/>
    </source>
</evidence>
<comment type="cofactor">
    <cofactor evidence="1">
        <name>Mn(2+)</name>
        <dbReference type="ChEBI" id="CHEBI:29035"/>
    </cofactor>
</comment>
<evidence type="ECO:0000256" key="2">
    <source>
        <dbReference type="ARBA" id="ARBA00011738"/>
    </source>
</evidence>
<reference evidence="19" key="1">
    <citation type="submission" date="2025-08" db="UniProtKB">
        <authorList>
            <consortium name="RefSeq"/>
        </authorList>
    </citation>
    <scope>IDENTIFICATION</scope>
    <source>
        <strain evidence="19">Airmid</strain>
    </source>
</reference>